<sequence length="45" mass="4891">MNCFSSCSPVSIVGLLQICILCQIQGIIDKPFQPAARSSNFFLSL</sequence>
<reference evidence="1" key="1">
    <citation type="journal article" date="2007" name="PLoS Biol.">
        <title>Rate of evolution in brain-expressed genes in humans and other primates.</title>
        <authorList>
            <person name="Wang H.-Y."/>
            <person name="Chien H.-C."/>
            <person name="Osada N."/>
            <person name="Hashimoto K."/>
            <person name="Sugano S."/>
            <person name="Gojobori T."/>
            <person name="Chou C.-K."/>
            <person name="Tsai S.-F."/>
            <person name="Wu C.-I."/>
            <person name="Shen C.-K.J."/>
        </authorList>
    </citation>
    <scope>NUCLEOTIDE SEQUENCE</scope>
</reference>
<name>I7GM40_MACFA</name>
<dbReference type="AlphaFoldDB" id="I7GM40"/>
<proteinExistence type="evidence at transcript level"/>
<evidence type="ECO:0000313" key="1">
    <source>
        <dbReference type="EMBL" id="BAE88895.1"/>
    </source>
</evidence>
<accession>I7GM40</accession>
<dbReference type="EMBL" id="AB171832">
    <property type="protein sequence ID" value="BAE88895.1"/>
    <property type="molecule type" value="mRNA"/>
</dbReference>
<organism evidence="1">
    <name type="scientific">Macaca fascicularis</name>
    <name type="common">Crab-eating macaque</name>
    <name type="synonym">Cynomolgus monkey</name>
    <dbReference type="NCBI Taxonomy" id="9541"/>
    <lineage>
        <taxon>Eukaryota</taxon>
        <taxon>Metazoa</taxon>
        <taxon>Chordata</taxon>
        <taxon>Craniata</taxon>
        <taxon>Vertebrata</taxon>
        <taxon>Euteleostomi</taxon>
        <taxon>Mammalia</taxon>
        <taxon>Eutheria</taxon>
        <taxon>Euarchontoglires</taxon>
        <taxon>Primates</taxon>
        <taxon>Haplorrhini</taxon>
        <taxon>Catarrhini</taxon>
        <taxon>Cercopithecidae</taxon>
        <taxon>Cercopithecinae</taxon>
        <taxon>Macaca</taxon>
    </lineage>
</organism>
<protein>
    <submittedName>
        <fullName evidence="1">Macaca fascicularis brain cDNA clone: QtrA-18222, similar to human transcription factor 12 (HTF4, helix-loop-helixtranscription factors 4) (TCF12), transcript variant 5, mRNA, RefSeq: NM_207040.1</fullName>
    </submittedName>
</protein>